<dbReference type="InterPro" id="IPR003661">
    <property type="entry name" value="HisK_dim/P_dom"/>
</dbReference>
<keyword evidence="2" id="KW-1003">Cell membrane</keyword>
<evidence type="ECO:0000256" key="8">
    <source>
        <dbReference type="ARBA" id="ARBA00022840"/>
    </source>
</evidence>
<dbReference type="InterPro" id="IPR003594">
    <property type="entry name" value="HATPase_dom"/>
</dbReference>
<keyword evidence="3" id="KW-0597">Phosphoprotein</keyword>
<dbReference type="CDD" id="cd18774">
    <property type="entry name" value="PDC2_HK_sensor"/>
    <property type="match status" value="1"/>
</dbReference>
<keyword evidence="9 12" id="KW-1133">Transmembrane helix</keyword>
<evidence type="ECO:0000256" key="10">
    <source>
        <dbReference type="ARBA" id="ARBA00023012"/>
    </source>
</evidence>
<dbReference type="Pfam" id="PF00512">
    <property type="entry name" value="HisKA"/>
    <property type="match status" value="1"/>
</dbReference>
<organism evidence="14">
    <name type="scientific">hydrocarbon metagenome</name>
    <dbReference type="NCBI Taxonomy" id="938273"/>
    <lineage>
        <taxon>unclassified sequences</taxon>
        <taxon>metagenomes</taxon>
        <taxon>ecological metagenomes</taxon>
    </lineage>
</organism>
<comment type="subcellular location">
    <subcellularLocation>
        <location evidence="1">Cell membrane</location>
        <topology evidence="1">Multi-pass membrane protein</topology>
    </subcellularLocation>
</comment>
<dbReference type="GO" id="GO:0005886">
    <property type="term" value="C:plasma membrane"/>
    <property type="evidence" value="ECO:0007669"/>
    <property type="project" value="UniProtKB-SubCell"/>
</dbReference>
<dbReference type="SMART" id="SM00387">
    <property type="entry name" value="HATPase_c"/>
    <property type="match status" value="1"/>
</dbReference>
<protein>
    <submittedName>
        <fullName evidence="14">Two-component sensor pilS</fullName>
    </submittedName>
</protein>
<dbReference type="Gene3D" id="3.30.450.20">
    <property type="entry name" value="PAS domain"/>
    <property type="match status" value="1"/>
</dbReference>
<dbReference type="Gene3D" id="1.10.287.130">
    <property type="match status" value="1"/>
</dbReference>
<dbReference type="Gene3D" id="3.30.565.10">
    <property type="entry name" value="Histidine kinase-like ATPase, C-terminal domain"/>
    <property type="match status" value="1"/>
</dbReference>
<evidence type="ECO:0000313" key="14">
    <source>
        <dbReference type="EMBL" id="KUG28929.1"/>
    </source>
</evidence>
<dbReference type="EMBL" id="LNQE01000153">
    <property type="protein sequence ID" value="KUG28929.1"/>
    <property type="molecule type" value="Genomic_DNA"/>
</dbReference>
<dbReference type="SMART" id="SM00388">
    <property type="entry name" value="HisKA"/>
    <property type="match status" value="1"/>
</dbReference>
<evidence type="ECO:0000256" key="9">
    <source>
        <dbReference type="ARBA" id="ARBA00022989"/>
    </source>
</evidence>
<evidence type="ECO:0000256" key="2">
    <source>
        <dbReference type="ARBA" id="ARBA00022475"/>
    </source>
</evidence>
<feature type="transmembrane region" description="Helical" evidence="12">
    <location>
        <begin position="32"/>
        <end position="53"/>
    </location>
</feature>
<dbReference type="InterPro" id="IPR036890">
    <property type="entry name" value="HATPase_C_sf"/>
</dbReference>
<keyword evidence="8" id="KW-0067">ATP-binding</keyword>
<dbReference type="PROSITE" id="PS50109">
    <property type="entry name" value="HIS_KIN"/>
    <property type="match status" value="1"/>
</dbReference>
<evidence type="ECO:0000256" key="7">
    <source>
        <dbReference type="ARBA" id="ARBA00022777"/>
    </source>
</evidence>
<gene>
    <name evidence="14" type="ORF">ASZ90_001197</name>
</gene>
<keyword evidence="11 12" id="KW-0472">Membrane</keyword>
<dbReference type="CDD" id="cd00082">
    <property type="entry name" value="HisKA"/>
    <property type="match status" value="1"/>
</dbReference>
<dbReference type="PANTHER" id="PTHR43065">
    <property type="entry name" value="SENSOR HISTIDINE KINASE"/>
    <property type="match status" value="1"/>
</dbReference>
<proteinExistence type="predicted"/>
<evidence type="ECO:0000256" key="12">
    <source>
        <dbReference type="SAM" id="Phobius"/>
    </source>
</evidence>
<evidence type="ECO:0000256" key="1">
    <source>
        <dbReference type="ARBA" id="ARBA00004651"/>
    </source>
</evidence>
<comment type="caution">
    <text evidence="14">The sequence shown here is derived from an EMBL/GenBank/DDBJ whole genome shotgun (WGS) entry which is preliminary data.</text>
</comment>
<keyword evidence="4" id="KW-0808">Transferase</keyword>
<dbReference type="Pfam" id="PF02518">
    <property type="entry name" value="HATPase_c"/>
    <property type="match status" value="1"/>
</dbReference>
<dbReference type="InterPro" id="IPR005467">
    <property type="entry name" value="His_kinase_dom"/>
</dbReference>
<evidence type="ECO:0000256" key="6">
    <source>
        <dbReference type="ARBA" id="ARBA00022741"/>
    </source>
</evidence>
<dbReference type="SUPFAM" id="SSF55874">
    <property type="entry name" value="ATPase domain of HSP90 chaperone/DNA topoisomerase II/histidine kinase"/>
    <property type="match status" value="1"/>
</dbReference>
<dbReference type="InterPro" id="IPR033479">
    <property type="entry name" value="dCache_1"/>
</dbReference>
<accession>A0A0W8G7D8</accession>
<evidence type="ECO:0000256" key="11">
    <source>
        <dbReference type="ARBA" id="ARBA00023136"/>
    </source>
</evidence>
<keyword evidence="6" id="KW-0547">Nucleotide-binding</keyword>
<dbReference type="InterPro" id="IPR004358">
    <property type="entry name" value="Sig_transdc_His_kin-like_C"/>
</dbReference>
<keyword evidence="7" id="KW-0418">Kinase</keyword>
<dbReference type="Pfam" id="PF02743">
    <property type="entry name" value="dCache_1"/>
    <property type="match status" value="1"/>
</dbReference>
<sequence length="573" mass="64761">MLRTIFRHSFKDLHGSEDILSPERYMSLRRKIVVLMAVVAVVPLLLMAAINYYEYRAALGREIQNPLRILLSKTKNSFELFLAERTSTVSFIASAYPFEELAQEKNLKRIFKVMAQVFDGFVDLGLIDENGVQVSYAGPYSLAGKNYAEQSWFSQVMIRGTYISDVFMGYRHFPHMVIAVRHMDESGKNWVVRATIDTTRFDRLIAAMSLEPDSDAFLLNKEGILQTNSNYYGKVLERLPMPMPPQAYEARLVETQDQSGEDIYLAYSYFPETDFVLMAVKPRGSALKTWYMVKGDLLFIFVLGVMAIFLVVYKMTDLLIQRMRESEERRELAFRQVEHAQKLSSIGRLAAGVAHEINNPLAAINEKAGLMKDLLGLRPDFPDRERFITLADAILKSIRRCRDITHRMLGFARRMDVSYEELDINEVLADTLSFLDQEAKHRGVTIARELDETLPRIKSDRGQLQQVFLNILNNALAAVPDDGKIEVKTGEVNPDSLAISFQDNGCGMSQDTLEHVFEPFFTTKKGTGTGLGLSITYGIIKKLGGDIAVTSKQGEGTLFTVYLPKTARKEAAS</sequence>
<name>A0A0W8G7D8_9ZZZZ</name>
<dbReference type="AlphaFoldDB" id="A0A0W8G7D8"/>
<keyword evidence="5 12" id="KW-0812">Transmembrane</keyword>
<evidence type="ECO:0000256" key="3">
    <source>
        <dbReference type="ARBA" id="ARBA00022553"/>
    </source>
</evidence>
<dbReference type="GO" id="GO:0005524">
    <property type="term" value="F:ATP binding"/>
    <property type="evidence" value="ECO:0007669"/>
    <property type="project" value="UniProtKB-KW"/>
</dbReference>
<evidence type="ECO:0000256" key="4">
    <source>
        <dbReference type="ARBA" id="ARBA00022679"/>
    </source>
</evidence>
<evidence type="ECO:0000259" key="13">
    <source>
        <dbReference type="PROSITE" id="PS50109"/>
    </source>
</evidence>
<dbReference type="InterPro" id="IPR036097">
    <property type="entry name" value="HisK_dim/P_sf"/>
</dbReference>
<dbReference type="PRINTS" id="PR00344">
    <property type="entry name" value="BCTRLSENSOR"/>
</dbReference>
<dbReference type="PANTHER" id="PTHR43065:SF46">
    <property type="entry name" value="C4-DICARBOXYLATE TRANSPORT SENSOR PROTEIN DCTB"/>
    <property type="match status" value="1"/>
</dbReference>
<keyword evidence="10" id="KW-0902">Two-component regulatory system</keyword>
<evidence type="ECO:0000256" key="5">
    <source>
        <dbReference type="ARBA" id="ARBA00022692"/>
    </source>
</evidence>
<reference evidence="14" key="1">
    <citation type="journal article" date="2015" name="Proc. Natl. Acad. Sci. U.S.A.">
        <title>Networks of energetic and metabolic interactions define dynamics in microbial communities.</title>
        <authorList>
            <person name="Embree M."/>
            <person name="Liu J.K."/>
            <person name="Al-Bassam M.M."/>
            <person name="Zengler K."/>
        </authorList>
    </citation>
    <scope>NUCLEOTIDE SEQUENCE</scope>
</reference>
<dbReference type="GO" id="GO:0000155">
    <property type="term" value="F:phosphorelay sensor kinase activity"/>
    <property type="evidence" value="ECO:0007669"/>
    <property type="project" value="InterPro"/>
</dbReference>
<feature type="transmembrane region" description="Helical" evidence="12">
    <location>
        <begin position="297"/>
        <end position="320"/>
    </location>
</feature>
<dbReference type="SUPFAM" id="SSF47384">
    <property type="entry name" value="Homodimeric domain of signal transducing histidine kinase"/>
    <property type="match status" value="1"/>
</dbReference>
<feature type="domain" description="Histidine kinase" evidence="13">
    <location>
        <begin position="352"/>
        <end position="567"/>
    </location>
</feature>